<evidence type="ECO:0000313" key="4">
    <source>
        <dbReference type="Proteomes" id="UP000019151"/>
    </source>
</evidence>
<dbReference type="InterPro" id="IPR019052">
    <property type="entry name" value="DUF2383"/>
</dbReference>
<feature type="domain" description="DUF2383" evidence="2">
    <location>
        <begin position="15"/>
        <end position="119"/>
    </location>
</feature>
<dbReference type="InterPro" id="IPR012347">
    <property type="entry name" value="Ferritin-like"/>
</dbReference>
<feature type="transmembrane region" description="Helical" evidence="1">
    <location>
        <begin position="218"/>
        <end position="240"/>
    </location>
</feature>
<reference evidence="3 4" key="1">
    <citation type="journal article" date="2014" name="Genome Announc.">
        <title>Genome Sequence and Methylome of Soil Bacterium Gemmatirosa kalamazoonensis KBS708T, a Member of the Rarely Cultivated Gemmatimonadetes Phylum.</title>
        <authorList>
            <person name="Debruyn J.M."/>
            <person name="Radosevich M."/>
            <person name="Wommack K.E."/>
            <person name="Polson S.W."/>
            <person name="Hauser L.J."/>
            <person name="Fawaz M.N."/>
            <person name="Korlach J."/>
            <person name="Tsai Y.C."/>
        </authorList>
    </citation>
    <scope>NUCLEOTIDE SEQUENCE [LARGE SCALE GENOMIC DNA]</scope>
    <source>
        <strain evidence="3 4">KBS708</strain>
    </source>
</reference>
<dbReference type="KEGG" id="gba:J421_3022"/>
<dbReference type="InterPro" id="IPR009078">
    <property type="entry name" value="Ferritin-like_SF"/>
</dbReference>
<keyword evidence="1" id="KW-1133">Transmembrane helix</keyword>
<dbReference type="OrthoDB" id="7263558at2"/>
<evidence type="ECO:0000259" key="2">
    <source>
        <dbReference type="Pfam" id="PF09537"/>
    </source>
</evidence>
<keyword evidence="4" id="KW-1185">Reference proteome</keyword>
<dbReference type="SUPFAM" id="SSF47240">
    <property type="entry name" value="Ferritin-like"/>
    <property type="match status" value="1"/>
</dbReference>
<name>W0RHF5_9BACT</name>
<sequence>MTVPTEPRGSLDASALAELNDLLALDHDAAEAYTIAIGALTNVGRRETVMRFRADHERHIADLTRVILRLGGTPVERAHIASGPFKLAMQALGAMGSDRAVMLAFKTNEAQVCEKYTRAATHATEWPEAISEIVSGAADDEARHYEWAADQLATLGVAPESVAGRATRAAETVQARLADGVEAAERHGRRGLEAARRGAAALRERLPERMPQRPSNRVLAVGAIAAGVGFLVTTAVARALRARR</sequence>
<dbReference type="AlphaFoldDB" id="W0RHF5"/>
<dbReference type="CDD" id="cd00657">
    <property type="entry name" value="Ferritin_like"/>
    <property type="match status" value="1"/>
</dbReference>
<accession>W0RHF5</accession>
<dbReference type="InParanoid" id="W0RHF5"/>
<dbReference type="Pfam" id="PF09537">
    <property type="entry name" value="DUF2383"/>
    <property type="match status" value="1"/>
</dbReference>
<dbReference type="eggNOG" id="COG1633">
    <property type="taxonomic scope" value="Bacteria"/>
</dbReference>
<dbReference type="RefSeq" id="WP_025412029.1">
    <property type="nucleotide sequence ID" value="NZ_CP007128.1"/>
</dbReference>
<organism evidence="3 4">
    <name type="scientific">Gemmatirosa kalamazoonensis</name>
    <dbReference type="NCBI Taxonomy" id="861299"/>
    <lineage>
        <taxon>Bacteria</taxon>
        <taxon>Pseudomonadati</taxon>
        <taxon>Gemmatimonadota</taxon>
        <taxon>Gemmatimonadia</taxon>
        <taxon>Gemmatimonadales</taxon>
        <taxon>Gemmatimonadaceae</taxon>
        <taxon>Gemmatirosa</taxon>
    </lineage>
</organism>
<dbReference type="Proteomes" id="UP000019151">
    <property type="component" value="Chromosome"/>
</dbReference>
<keyword evidence="1" id="KW-0472">Membrane</keyword>
<gene>
    <name evidence="3" type="ORF">J421_3022</name>
</gene>
<keyword evidence="1" id="KW-0812">Transmembrane</keyword>
<dbReference type="Gene3D" id="1.20.1260.10">
    <property type="match status" value="1"/>
</dbReference>
<protein>
    <recommendedName>
        <fullName evidence="2">DUF2383 domain-containing protein</fullName>
    </recommendedName>
</protein>
<dbReference type="EMBL" id="CP007128">
    <property type="protein sequence ID" value="AHG90559.1"/>
    <property type="molecule type" value="Genomic_DNA"/>
</dbReference>
<dbReference type="STRING" id="861299.J421_3022"/>
<proteinExistence type="predicted"/>
<evidence type="ECO:0000256" key="1">
    <source>
        <dbReference type="SAM" id="Phobius"/>
    </source>
</evidence>
<dbReference type="HOGENOM" id="CLU_1136772_0_0_0"/>
<evidence type="ECO:0000313" key="3">
    <source>
        <dbReference type="EMBL" id="AHG90559.1"/>
    </source>
</evidence>